<feature type="signal peptide" evidence="5">
    <location>
        <begin position="1"/>
        <end position="17"/>
    </location>
</feature>
<organism evidence="7 8">
    <name type="scientific">Hypsibius exemplaris</name>
    <name type="common">Freshwater tardigrade</name>
    <dbReference type="NCBI Taxonomy" id="2072580"/>
    <lineage>
        <taxon>Eukaryota</taxon>
        <taxon>Metazoa</taxon>
        <taxon>Ecdysozoa</taxon>
        <taxon>Tardigrada</taxon>
        <taxon>Eutardigrada</taxon>
        <taxon>Parachela</taxon>
        <taxon>Hypsibioidea</taxon>
        <taxon>Hypsibiidae</taxon>
        <taxon>Hypsibius</taxon>
    </lineage>
</organism>
<name>A0A9X6N8J3_HYPEX</name>
<dbReference type="Pfam" id="PF03372">
    <property type="entry name" value="Exo_endo_phos"/>
    <property type="match status" value="1"/>
</dbReference>
<dbReference type="InterPro" id="IPR036691">
    <property type="entry name" value="Endo/exonu/phosph_ase_sf"/>
</dbReference>
<dbReference type="PANTHER" id="PTHR11371:SF31">
    <property type="entry name" value="EXTRACELLULAR NUCLEASE"/>
    <property type="match status" value="1"/>
</dbReference>
<dbReference type="GO" id="GO:0004530">
    <property type="term" value="F:deoxyribonuclease I activity"/>
    <property type="evidence" value="ECO:0007669"/>
    <property type="project" value="TreeGrafter"/>
</dbReference>
<protein>
    <submittedName>
        <fullName evidence="7">Deoxyribonuclease-1-like 2</fullName>
    </submittedName>
</protein>
<dbReference type="InterPro" id="IPR016202">
    <property type="entry name" value="DNase_I"/>
</dbReference>
<evidence type="ECO:0000259" key="6">
    <source>
        <dbReference type="Pfam" id="PF03372"/>
    </source>
</evidence>
<feature type="region of interest" description="Disordered" evidence="4">
    <location>
        <begin position="56"/>
        <end position="88"/>
    </location>
</feature>
<dbReference type="GO" id="GO:0003677">
    <property type="term" value="F:DNA binding"/>
    <property type="evidence" value="ECO:0007669"/>
    <property type="project" value="TreeGrafter"/>
</dbReference>
<dbReference type="EMBL" id="MTYJ01000175">
    <property type="protein sequence ID" value="OWA49845.1"/>
    <property type="molecule type" value="Genomic_DNA"/>
</dbReference>
<keyword evidence="2" id="KW-0540">Nuclease</keyword>
<dbReference type="Proteomes" id="UP000192578">
    <property type="component" value="Unassembled WGS sequence"/>
</dbReference>
<reference evidence="8" key="1">
    <citation type="submission" date="2017-01" db="EMBL/GenBank/DDBJ databases">
        <title>Comparative genomics of anhydrobiosis in the tardigrade Hypsibius dujardini.</title>
        <authorList>
            <person name="Yoshida Y."/>
            <person name="Koutsovoulos G."/>
            <person name="Laetsch D."/>
            <person name="Stevens L."/>
            <person name="Kumar S."/>
            <person name="Horikawa D."/>
            <person name="Ishino K."/>
            <person name="Komine S."/>
            <person name="Tomita M."/>
            <person name="Blaxter M."/>
            <person name="Arakawa K."/>
        </authorList>
    </citation>
    <scope>NUCLEOTIDE SEQUENCE [LARGE SCALE GENOMIC DNA]</scope>
    <source>
        <strain evidence="8">Z151</strain>
    </source>
</reference>
<dbReference type="SMART" id="SM00476">
    <property type="entry name" value="DNaseIc"/>
    <property type="match status" value="1"/>
</dbReference>
<dbReference type="AlphaFoldDB" id="A0A9X6N8J3"/>
<evidence type="ECO:0000313" key="7">
    <source>
        <dbReference type="EMBL" id="OWA49845.1"/>
    </source>
</evidence>
<keyword evidence="8" id="KW-1185">Reference proteome</keyword>
<evidence type="ECO:0000256" key="5">
    <source>
        <dbReference type="SAM" id="SignalP"/>
    </source>
</evidence>
<dbReference type="SUPFAM" id="SSF56219">
    <property type="entry name" value="DNase I-like"/>
    <property type="match status" value="1"/>
</dbReference>
<keyword evidence="3" id="KW-0378">Hydrolase</keyword>
<evidence type="ECO:0000256" key="1">
    <source>
        <dbReference type="ARBA" id="ARBA00007359"/>
    </source>
</evidence>
<feature type="domain" description="Endonuclease/exonuclease/phosphatase" evidence="6">
    <location>
        <begin position="133"/>
        <end position="352"/>
    </location>
</feature>
<feature type="compositionally biased region" description="Acidic residues" evidence="4">
    <location>
        <begin position="64"/>
        <end position="79"/>
    </location>
</feature>
<gene>
    <name evidence="7" type="ORF">BV898_14382</name>
</gene>
<evidence type="ECO:0000313" key="8">
    <source>
        <dbReference type="Proteomes" id="UP000192578"/>
    </source>
</evidence>
<evidence type="ECO:0000256" key="2">
    <source>
        <dbReference type="ARBA" id="ARBA00022722"/>
    </source>
</evidence>
<feature type="chain" id="PRO_5040790435" evidence="5">
    <location>
        <begin position="18"/>
        <end position="394"/>
    </location>
</feature>
<dbReference type="GO" id="GO:0005634">
    <property type="term" value="C:nucleus"/>
    <property type="evidence" value="ECO:0007669"/>
    <property type="project" value="TreeGrafter"/>
</dbReference>
<comment type="similarity">
    <text evidence="1">Belongs to the DNase I family.</text>
</comment>
<proteinExistence type="inferred from homology"/>
<dbReference type="PRINTS" id="PR00130">
    <property type="entry name" value="DNASEI"/>
</dbReference>
<dbReference type="Gene3D" id="3.60.10.10">
    <property type="entry name" value="Endonuclease/exonuclease/phosphatase"/>
    <property type="match status" value="1"/>
</dbReference>
<sequence>MALIRFALLTVVFAVLANGLPAERNGPAADEVDKALTNEQLQKLISKLRKWPVKAKATTKAPADEYDDGEDEEEEENEEAPAPAPAVAAKPVAAPAAAAAVIAVPAKGVAGSLPAGPSAPSTAGGKNGPLNICTWNVFRFGPKKFDGTDGFPTKYGKAKIDMMVEQIKNADILALQEYFDPSLSVLDTLKAALDAQTGSKWNYSVSPRVGRVSKEQYVFLYRTEVAGVVKEGVAPEPNEDVYSREPFFTHFKVAKGKTMREFVLGTIHTEPAHAVEEMNALVDSFDWAEKYFGQKDVMVLGDYNADCQYVRKSAWDSVKLYTNPAFHWFIPTGTDTAAMASECTFDRAVAKASGRFKTAFVPGSLKVHDFVSNYKIKVAEARQLSDHFPVLLAV</sequence>
<dbReference type="GO" id="GO:0006308">
    <property type="term" value="P:DNA catabolic process"/>
    <property type="evidence" value="ECO:0007669"/>
    <property type="project" value="InterPro"/>
</dbReference>
<keyword evidence="5" id="KW-0732">Signal</keyword>
<evidence type="ECO:0000256" key="4">
    <source>
        <dbReference type="SAM" id="MobiDB-lite"/>
    </source>
</evidence>
<dbReference type="PANTHER" id="PTHR11371">
    <property type="entry name" value="DEOXYRIBONUCLEASE"/>
    <property type="match status" value="1"/>
</dbReference>
<comment type="caution">
    <text evidence="7">The sequence shown here is derived from an EMBL/GenBank/DDBJ whole genome shotgun (WGS) entry which is preliminary data.</text>
</comment>
<dbReference type="OrthoDB" id="10061407at2759"/>
<accession>A0A9X6N8J3</accession>
<dbReference type="InterPro" id="IPR005135">
    <property type="entry name" value="Endo/exonuclease/phosphatase"/>
</dbReference>
<evidence type="ECO:0000256" key="3">
    <source>
        <dbReference type="ARBA" id="ARBA00022801"/>
    </source>
</evidence>